<dbReference type="SUPFAM" id="SSF56935">
    <property type="entry name" value="Porins"/>
    <property type="match status" value="1"/>
</dbReference>
<evidence type="ECO:0000256" key="5">
    <source>
        <dbReference type="ARBA" id="ARBA00022729"/>
    </source>
</evidence>
<keyword evidence="4 8" id="KW-0812">Transmembrane</keyword>
<dbReference type="InterPro" id="IPR012910">
    <property type="entry name" value="Plug_dom"/>
</dbReference>
<dbReference type="InterPro" id="IPR041700">
    <property type="entry name" value="OMP_b-brl_3"/>
</dbReference>
<dbReference type="Gene3D" id="2.60.40.1120">
    <property type="entry name" value="Carboxypeptidase-like, regulatory domain"/>
    <property type="match status" value="1"/>
</dbReference>
<dbReference type="Gene3D" id="2.170.130.10">
    <property type="entry name" value="TonB-dependent receptor, plug domain"/>
    <property type="match status" value="1"/>
</dbReference>
<organism evidence="12 13">
    <name type="scientific">Cnuella takakiae</name>
    <dbReference type="NCBI Taxonomy" id="1302690"/>
    <lineage>
        <taxon>Bacteria</taxon>
        <taxon>Pseudomonadati</taxon>
        <taxon>Bacteroidota</taxon>
        <taxon>Chitinophagia</taxon>
        <taxon>Chitinophagales</taxon>
        <taxon>Chitinophagaceae</taxon>
        <taxon>Cnuella</taxon>
    </lineage>
</organism>
<dbReference type="InterPro" id="IPR036942">
    <property type="entry name" value="Beta-barrel_TonB_sf"/>
</dbReference>
<feature type="domain" description="TonB-dependent receptor plug" evidence="10">
    <location>
        <begin position="176"/>
        <end position="242"/>
    </location>
</feature>
<dbReference type="STRING" id="1302690.BUE76_11580"/>
<dbReference type="InterPro" id="IPR039426">
    <property type="entry name" value="TonB-dep_rcpt-like"/>
</dbReference>
<evidence type="ECO:0000259" key="11">
    <source>
        <dbReference type="Pfam" id="PF14905"/>
    </source>
</evidence>
<dbReference type="PROSITE" id="PS52016">
    <property type="entry name" value="TONB_DEPENDENT_REC_3"/>
    <property type="match status" value="1"/>
</dbReference>
<evidence type="ECO:0000259" key="10">
    <source>
        <dbReference type="Pfam" id="PF07715"/>
    </source>
</evidence>
<evidence type="ECO:0000256" key="6">
    <source>
        <dbReference type="ARBA" id="ARBA00023136"/>
    </source>
</evidence>
<dbReference type="PANTHER" id="PTHR30069:SF29">
    <property type="entry name" value="HEMOGLOBIN AND HEMOGLOBIN-HAPTOGLOBIN-BINDING PROTEIN 1-RELATED"/>
    <property type="match status" value="1"/>
</dbReference>
<feature type="domain" description="Outer membrane protein beta-barrel" evidence="11">
    <location>
        <begin position="401"/>
        <end position="745"/>
    </location>
</feature>
<keyword evidence="2 8" id="KW-0813">Transport</keyword>
<reference evidence="12 13" key="1">
    <citation type="submission" date="2016-11" db="EMBL/GenBank/DDBJ databases">
        <authorList>
            <person name="Jaros S."/>
            <person name="Januszkiewicz K."/>
            <person name="Wedrychowicz H."/>
        </authorList>
    </citation>
    <scope>NUCLEOTIDE SEQUENCE [LARGE SCALE GENOMIC DNA]</scope>
    <source>
        <strain evidence="12 13">DSM 26897</strain>
    </source>
</reference>
<dbReference type="GO" id="GO:0009279">
    <property type="term" value="C:cell outer membrane"/>
    <property type="evidence" value="ECO:0007669"/>
    <property type="project" value="UniProtKB-SubCell"/>
</dbReference>
<dbReference type="GO" id="GO:0015344">
    <property type="term" value="F:siderophore uptake transmembrane transporter activity"/>
    <property type="evidence" value="ECO:0007669"/>
    <property type="project" value="TreeGrafter"/>
</dbReference>
<feature type="domain" description="Outer membrane protein beta-barrel" evidence="11">
    <location>
        <begin position="769"/>
        <end position="841"/>
    </location>
</feature>
<keyword evidence="13" id="KW-1185">Reference proteome</keyword>
<evidence type="ECO:0000256" key="8">
    <source>
        <dbReference type="PROSITE-ProRule" id="PRU01360"/>
    </source>
</evidence>
<comment type="similarity">
    <text evidence="8">Belongs to the TonB-dependent receptor family.</text>
</comment>
<evidence type="ECO:0000313" key="13">
    <source>
        <dbReference type="Proteomes" id="UP000184368"/>
    </source>
</evidence>
<dbReference type="InterPro" id="IPR037066">
    <property type="entry name" value="Plug_dom_sf"/>
</dbReference>
<evidence type="ECO:0000256" key="7">
    <source>
        <dbReference type="ARBA" id="ARBA00023237"/>
    </source>
</evidence>
<keyword evidence="5 9" id="KW-0732">Signal</keyword>
<gene>
    <name evidence="12" type="ORF">SAMN05444008_102435</name>
</gene>
<evidence type="ECO:0000256" key="4">
    <source>
        <dbReference type="ARBA" id="ARBA00022692"/>
    </source>
</evidence>
<keyword evidence="6 8" id="KW-0472">Membrane</keyword>
<evidence type="ECO:0000256" key="1">
    <source>
        <dbReference type="ARBA" id="ARBA00004571"/>
    </source>
</evidence>
<dbReference type="AlphaFoldDB" id="A0A1M4VZI8"/>
<dbReference type="Pfam" id="PF13620">
    <property type="entry name" value="CarboxypepD_reg"/>
    <property type="match status" value="1"/>
</dbReference>
<sequence>MMSKIYVLLFSLLLFTNLSAQNRGGQQMSGRFYGKVVDANNKPVDAASVTLVQERMDSATRQRKEVVANGMLTRNNGEFSLENVPAMGRYKLRITGIGYKPFEQAVSFSAPNRNGGGDPSNMMAALDKDLGNIKLEIDDKLLQNVTVTATSRPQLQMGIDRKIFNVDRNLTSTGGTAIDVMRNVPSLNVDVDGNVTLRNSSPQIFVDGRPTNLTLEQIPADAIESVEIITNPSAKYDASGGGAGILNVVLKKTKRVGYNGSVRTSIDSRARVGLGGDFNLRQNKVNFFGSVNYNQRKSISTGSQYRSTNSTRLQSTLNQNDRNVSEGSFRFLRAGIDYFINNRNTLSFSGNIGQGGFTPENNSRIFISQQKPFQTNSFNNREANSESQFRNMGAQVSYKYNFPKAGKELTSDITYNRSRNNNDNEVFSNNYAYEGGPQISYLNQLQQGRGNNENLVYQLDYTNPISDNAKFEMGLRTQWRNVNSRNDFYIDTTGTYIYAPNLSVLFNSRDQVHAAYVNYSRKLKTFNYQVGLRAESSNYEGTLPGKGQNFNIDFPLSFFPSVFLSQQLGENQDLQLNYSRRINRPNFWQLFPFTDYTDTLNITRGNPGLSPEFTNSLELSYQKTYRKSDMFLASVYFRNTNNLISRVQVEEADSVIKQTILVNTFVNANRSYITGLEMTSRNTLTKWWDMNANLNLFVSQIQIDIPNQTQQDPLASYFFKWNNTFKLPKNFSLQVSADYQSKTILPAGGGGGFGGGGGRGGGGFGGGFGTQTTAQGYIKPNYGVDAALRFEFLKNRAASLSVNIQDIFRTRLYQAVSESPIFFQEVSRRRDPQLVRVNFNWRFGKFDPALFKRKNTRGERESNNIETGF</sequence>
<dbReference type="Pfam" id="PF14905">
    <property type="entry name" value="OMP_b-brl_3"/>
    <property type="match status" value="2"/>
</dbReference>
<dbReference type="Gene3D" id="2.40.170.20">
    <property type="entry name" value="TonB-dependent receptor, beta-barrel domain"/>
    <property type="match status" value="1"/>
</dbReference>
<evidence type="ECO:0000256" key="9">
    <source>
        <dbReference type="SAM" id="SignalP"/>
    </source>
</evidence>
<proteinExistence type="inferred from homology"/>
<accession>A0A1M4VZI8</accession>
<dbReference type="InterPro" id="IPR008969">
    <property type="entry name" value="CarboxyPept-like_regulatory"/>
</dbReference>
<name>A0A1M4VZI8_9BACT</name>
<feature type="chain" id="PRO_5013200245" evidence="9">
    <location>
        <begin position="21"/>
        <end position="869"/>
    </location>
</feature>
<dbReference type="SUPFAM" id="SSF49464">
    <property type="entry name" value="Carboxypeptidase regulatory domain-like"/>
    <property type="match status" value="1"/>
</dbReference>
<comment type="subcellular location">
    <subcellularLocation>
        <location evidence="1 8">Cell outer membrane</location>
        <topology evidence="1 8">Multi-pass membrane protein</topology>
    </subcellularLocation>
</comment>
<keyword evidence="7 8" id="KW-0998">Cell outer membrane</keyword>
<dbReference type="GO" id="GO:0044718">
    <property type="term" value="P:siderophore transmembrane transport"/>
    <property type="evidence" value="ECO:0007669"/>
    <property type="project" value="TreeGrafter"/>
</dbReference>
<evidence type="ECO:0000256" key="2">
    <source>
        <dbReference type="ARBA" id="ARBA00022448"/>
    </source>
</evidence>
<dbReference type="Pfam" id="PF07715">
    <property type="entry name" value="Plug"/>
    <property type="match status" value="1"/>
</dbReference>
<evidence type="ECO:0000313" key="12">
    <source>
        <dbReference type="EMBL" id="SHE74376.1"/>
    </source>
</evidence>
<protein>
    <submittedName>
        <fullName evidence="12">Outer membrane receptor proteins, mostly Fe transport</fullName>
    </submittedName>
</protein>
<dbReference type="PANTHER" id="PTHR30069">
    <property type="entry name" value="TONB-DEPENDENT OUTER MEMBRANE RECEPTOR"/>
    <property type="match status" value="1"/>
</dbReference>
<feature type="signal peptide" evidence="9">
    <location>
        <begin position="1"/>
        <end position="20"/>
    </location>
</feature>
<dbReference type="EMBL" id="FQUO01000002">
    <property type="protein sequence ID" value="SHE74376.1"/>
    <property type="molecule type" value="Genomic_DNA"/>
</dbReference>
<keyword evidence="3 8" id="KW-1134">Transmembrane beta strand</keyword>
<keyword evidence="12" id="KW-0675">Receptor</keyword>
<dbReference type="Proteomes" id="UP000184368">
    <property type="component" value="Unassembled WGS sequence"/>
</dbReference>
<evidence type="ECO:0000256" key="3">
    <source>
        <dbReference type="ARBA" id="ARBA00022452"/>
    </source>
</evidence>